<keyword evidence="2" id="KW-1185">Reference proteome</keyword>
<evidence type="ECO:0000313" key="1">
    <source>
        <dbReference type="EMBL" id="KAJ3554165.1"/>
    </source>
</evidence>
<sequence>MTASLLDPSALIAKLPNILPPTKKTLQSPVEALAGLVHTAMSVLGFRLTAVDDSSPARTFEDNLLPDEWNQHGPGSYTLRYRHEQSSLEFLVKVSKLGNRTVINAIAIETDKVATLDIPTSDFTSPSFFPYDLSAADAPPLVHGFISSNRIADFISQFQMMIVQKLIPGLRKEGYQEQSIDSSTNAGAGPSQPANPPPSAARAVYPLQIGRRDREPFPRNPFAPPSLFPDNDGDGMFVGPNHPIFGPAFGGHGGRGPWGGDGFLPPLGAPPGARFDPVGPGLGPHPGGPLPDFGGRSRGRGRGVPGSGNTRDPDPDELMPPGAGDMYM</sequence>
<proteinExistence type="predicted"/>
<name>A0ACC1T6I5_9APHY</name>
<dbReference type="Proteomes" id="UP001148662">
    <property type="component" value="Unassembled WGS sequence"/>
</dbReference>
<protein>
    <submittedName>
        <fullName evidence="1">Uncharacterized protein</fullName>
    </submittedName>
</protein>
<accession>A0ACC1T6I5</accession>
<evidence type="ECO:0000313" key="2">
    <source>
        <dbReference type="Proteomes" id="UP001148662"/>
    </source>
</evidence>
<comment type="caution">
    <text evidence="1">The sequence shown here is derived from an EMBL/GenBank/DDBJ whole genome shotgun (WGS) entry which is preliminary data.</text>
</comment>
<dbReference type="EMBL" id="JANHOG010000457">
    <property type="protein sequence ID" value="KAJ3554165.1"/>
    <property type="molecule type" value="Genomic_DNA"/>
</dbReference>
<gene>
    <name evidence="1" type="ORF">NM688_g3247</name>
</gene>
<reference evidence="1" key="1">
    <citation type="submission" date="2022-07" db="EMBL/GenBank/DDBJ databases">
        <title>Genome Sequence of Phlebia brevispora.</title>
        <authorList>
            <person name="Buettner E."/>
        </authorList>
    </citation>
    <scope>NUCLEOTIDE SEQUENCE</scope>
    <source>
        <strain evidence="1">MPL23</strain>
    </source>
</reference>
<organism evidence="1 2">
    <name type="scientific">Phlebia brevispora</name>
    <dbReference type="NCBI Taxonomy" id="194682"/>
    <lineage>
        <taxon>Eukaryota</taxon>
        <taxon>Fungi</taxon>
        <taxon>Dikarya</taxon>
        <taxon>Basidiomycota</taxon>
        <taxon>Agaricomycotina</taxon>
        <taxon>Agaricomycetes</taxon>
        <taxon>Polyporales</taxon>
        <taxon>Meruliaceae</taxon>
        <taxon>Phlebia</taxon>
    </lineage>
</organism>